<gene>
    <name evidence="2" type="ORF">CWE22_06640</name>
</gene>
<comment type="caution">
    <text evidence="2">The sequence shown here is derived from an EMBL/GenBank/DDBJ whole genome shotgun (WGS) entry which is preliminary data.</text>
</comment>
<reference evidence="3" key="1">
    <citation type="journal article" date="2018" name="Front. Microbiol.">
        <title>Genome-Based Analysis Reveals the Taxonomy and Diversity of the Family Idiomarinaceae.</title>
        <authorList>
            <person name="Liu Y."/>
            <person name="Lai Q."/>
            <person name="Shao Z."/>
        </authorList>
    </citation>
    <scope>NUCLEOTIDE SEQUENCE [LARGE SCALE GENOMIC DNA]</scope>
    <source>
        <strain evidence="3">KYW314</strain>
    </source>
</reference>
<keyword evidence="1" id="KW-0472">Membrane</keyword>
<sequence>MLTYPKHQAGSALVVAIFVIVVMALIAAALYSLFGSASSATVANVGGARANFAAKSATQEALLKLFPVGGGVADCSVTTIPAFDSEGLRNCSAEVTCAEIIVTELSATLYRLEAEGSCELGTETYTRRILTEATDAND</sequence>
<protein>
    <recommendedName>
        <fullName evidence="4">Type II secretory pathway component</fullName>
    </recommendedName>
</protein>
<organism evidence="2 3">
    <name type="scientific">Pseudidiomarina aestuarii</name>
    <dbReference type="NCBI Taxonomy" id="624146"/>
    <lineage>
        <taxon>Bacteria</taxon>
        <taxon>Pseudomonadati</taxon>
        <taxon>Pseudomonadota</taxon>
        <taxon>Gammaproteobacteria</taxon>
        <taxon>Alteromonadales</taxon>
        <taxon>Idiomarinaceae</taxon>
        <taxon>Pseudidiomarina</taxon>
    </lineage>
</organism>
<evidence type="ECO:0000313" key="3">
    <source>
        <dbReference type="Proteomes" id="UP000287766"/>
    </source>
</evidence>
<evidence type="ECO:0000256" key="1">
    <source>
        <dbReference type="SAM" id="Phobius"/>
    </source>
</evidence>
<proteinExistence type="predicted"/>
<evidence type="ECO:0008006" key="4">
    <source>
        <dbReference type="Google" id="ProtNLM"/>
    </source>
</evidence>
<dbReference type="RefSeq" id="WP_169930555.1">
    <property type="nucleotide sequence ID" value="NZ_PIPR01000001.1"/>
</dbReference>
<keyword evidence="3" id="KW-1185">Reference proteome</keyword>
<evidence type="ECO:0000313" key="2">
    <source>
        <dbReference type="EMBL" id="RUO41825.1"/>
    </source>
</evidence>
<dbReference type="Proteomes" id="UP000287766">
    <property type="component" value="Unassembled WGS sequence"/>
</dbReference>
<keyword evidence="1" id="KW-0812">Transmembrane</keyword>
<dbReference type="EMBL" id="PIPR01000001">
    <property type="protein sequence ID" value="RUO41825.1"/>
    <property type="molecule type" value="Genomic_DNA"/>
</dbReference>
<name>A0A7Z6ZV04_9GAMM</name>
<dbReference type="AlphaFoldDB" id="A0A7Z6ZV04"/>
<keyword evidence="1" id="KW-1133">Transmembrane helix</keyword>
<feature type="transmembrane region" description="Helical" evidence="1">
    <location>
        <begin position="12"/>
        <end position="34"/>
    </location>
</feature>
<accession>A0A7Z6ZV04</accession>